<dbReference type="InterPro" id="IPR050515">
    <property type="entry name" value="Beta-lactam/transpept"/>
</dbReference>
<keyword evidence="7" id="KW-0732">Signal</keyword>
<dbReference type="AlphaFoldDB" id="A0A6G1X1H8"/>
<evidence type="ECO:0000313" key="12">
    <source>
        <dbReference type="Proteomes" id="UP000480185"/>
    </source>
</evidence>
<evidence type="ECO:0000256" key="2">
    <source>
        <dbReference type="ARBA" id="ARBA00004752"/>
    </source>
</evidence>
<dbReference type="GO" id="GO:0005886">
    <property type="term" value="C:plasma membrane"/>
    <property type="evidence" value="ECO:0007669"/>
    <property type="project" value="TreeGrafter"/>
</dbReference>
<dbReference type="PANTHER" id="PTHR30627:SF25">
    <property type="entry name" value="PENICILLIN-BINDING PROTEIN 3"/>
    <property type="match status" value="1"/>
</dbReference>
<name>A0A6G1X1H8_9BACI</name>
<comment type="catalytic activity">
    <reaction evidence="6">
        <text>Preferential cleavage: (Ac)2-L-Lys-D-Ala-|-D-Ala. Also transpeptidation of peptidyl-alanyl moieties that are N-acyl substituents of D-alanine.</text>
        <dbReference type="EC" id="3.4.16.4"/>
    </reaction>
</comment>
<keyword evidence="5" id="KW-0472">Membrane</keyword>
<dbReference type="RefSeq" id="WP_153726719.1">
    <property type="nucleotide sequence ID" value="NZ_WJNH01000001.1"/>
</dbReference>
<gene>
    <name evidence="11" type="ORF">GH754_00170</name>
</gene>
<proteinExistence type="inferred from homology"/>
<dbReference type="Gene3D" id="3.40.710.10">
    <property type="entry name" value="DD-peptidase/beta-lactamase superfamily"/>
    <property type="match status" value="1"/>
</dbReference>
<evidence type="ECO:0000256" key="7">
    <source>
        <dbReference type="SAM" id="SignalP"/>
    </source>
</evidence>
<dbReference type="InterPro" id="IPR012338">
    <property type="entry name" value="Beta-lactam/transpept-like"/>
</dbReference>
<evidence type="ECO:0000256" key="1">
    <source>
        <dbReference type="ARBA" id="ARBA00004370"/>
    </source>
</evidence>
<dbReference type="Pfam" id="PF00905">
    <property type="entry name" value="Transpeptidase"/>
    <property type="match status" value="1"/>
</dbReference>
<accession>A0A6G1X1H8</accession>
<dbReference type="InterPro" id="IPR036138">
    <property type="entry name" value="PBP_dimer_sf"/>
</dbReference>
<dbReference type="Gene3D" id="3.10.450.100">
    <property type="entry name" value="NTF2-like, domain 1"/>
    <property type="match status" value="1"/>
</dbReference>
<feature type="domain" description="Penicillin-binding protein dimerisation" evidence="9">
    <location>
        <begin position="160"/>
        <end position="325"/>
    </location>
</feature>
<comment type="subcellular location">
    <subcellularLocation>
        <location evidence="1">Membrane</location>
    </subcellularLocation>
</comment>
<dbReference type="SUPFAM" id="SSF56601">
    <property type="entry name" value="beta-lactamase/transpeptidase-like"/>
    <property type="match status" value="1"/>
</dbReference>
<protein>
    <recommendedName>
        <fullName evidence="4">serine-type D-Ala-D-Ala carboxypeptidase</fullName>
        <ecNumber evidence="4">3.4.16.4</ecNumber>
    </recommendedName>
</protein>
<dbReference type="Gene3D" id="3.30.1390.30">
    <property type="entry name" value="Penicillin-binding protein 2a, domain 3"/>
    <property type="match status" value="1"/>
</dbReference>
<dbReference type="Gene3D" id="3.90.1310.10">
    <property type="entry name" value="Penicillin-binding protein 2a (Domain 2)"/>
    <property type="match status" value="1"/>
</dbReference>
<dbReference type="GO" id="GO:0009002">
    <property type="term" value="F:serine-type D-Ala-D-Ala carboxypeptidase activity"/>
    <property type="evidence" value="ECO:0007669"/>
    <property type="project" value="UniProtKB-EC"/>
</dbReference>
<dbReference type="GO" id="GO:0009252">
    <property type="term" value="P:peptidoglycan biosynthetic process"/>
    <property type="evidence" value="ECO:0007669"/>
    <property type="project" value="UniProtKB-UniPathway"/>
</dbReference>
<dbReference type="PANTHER" id="PTHR30627">
    <property type="entry name" value="PEPTIDOGLYCAN D,D-TRANSPEPTIDASE"/>
    <property type="match status" value="1"/>
</dbReference>
<feature type="chain" id="PRO_5039012577" description="serine-type D-Ala-D-Ala carboxypeptidase" evidence="7">
    <location>
        <begin position="23"/>
        <end position="670"/>
    </location>
</feature>
<evidence type="ECO:0000259" key="10">
    <source>
        <dbReference type="Pfam" id="PF05223"/>
    </source>
</evidence>
<dbReference type="SUPFAM" id="SSF56519">
    <property type="entry name" value="Penicillin binding protein dimerisation domain"/>
    <property type="match status" value="1"/>
</dbReference>
<dbReference type="Pfam" id="PF05223">
    <property type="entry name" value="MecA_N"/>
    <property type="match status" value="1"/>
</dbReference>
<dbReference type="GO" id="GO:0071555">
    <property type="term" value="P:cell wall organization"/>
    <property type="evidence" value="ECO:0007669"/>
    <property type="project" value="TreeGrafter"/>
</dbReference>
<evidence type="ECO:0000256" key="3">
    <source>
        <dbReference type="ARBA" id="ARBA00007171"/>
    </source>
</evidence>
<comment type="pathway">
    <text evidence="2">Cell wall biogenesis; peptidoglycan biosynthesis.</text>
</comment>
<dbReference type="Pfam" id="PF03717">
    <property type="entry name" value="PBP_dimer"/>
    <property type="match status" value="1"/>
</dbReference>
<organism evidence="11 12">
    <name type="scientific">Salinibacillus xinjiangensis</name>
    <dbReference type="NCBI Taxonomy" id="1229268"/>
    <lineage>
        <taxon>Bacteria</taxon>
        <taxon>Bacillati</taxon>
        <taxon>Bacillota</taxon>
        <taxon>Bacilli</taxon>
        <taxon>Bacillales</taxon>
        <taxon>Bacillaceae</taxon>
        <taxon>Salinibacillus</taxon>
    </lineage>
</organism>
<feature type="domain" description="NTF2-like N-terminal transpeptidase" evidence="10">
    <location>
        <begin position="27"/>
        <end position="152"/>
    </location>
</feature>
<feature type="signal peptide" evidence="7">
    <location>
        <begin position="1"/>
        <end position="22"/>
    </location>
</feature>
<dbReference type="EC" id="3.4.16.4" evidence="4"/>
<dbReference type="GO" id="GO:0008658">
    <property type="term" value="F:penicillin binding"/>
    <property type="evidence" value="ECO:0007669"/>
    <property type="project" value="InterPro"/>
</dbReference>
<keyword evidence="12" id="KW-1185">Reference proteome</keyword>
<dbReference type="Proteomes" id="UP000480185">
    <property type="component" value="Unassembled WGS sequence"/>
</dbReference>
<feature type="domain" description="Penicillin-binding protein transpeptidase" evidence="8">
    <location>
        <begin position="359"/>
        <end position="662"/>
    </location>
</feature>
<dbReference type="PROSITE" id="PS51257">
    <property type="entry name" value="PROKAR_LIPOPROTEIN"/>
    <property type="match status" value="1"/>
</dbReference>
<dbReference type="SUPFAM" id="SSF54427">
    <property type="entry name" value="NTF2-like"/>
    <property type="match status" value="1"/>
</dbReference>
<evidence type="ECO:0000256" key="4">
    <source>
        <dbReference type="ARBA" id="ARBA00012448"/>
    </source>
</evidence>
<dbReference type="UniPathway" id="UPA00219"/>
<dbReference type="GO" id="GO:0071972">
    <property type="term" value="F:peptidoglycan L,D-transpeptidase activity"/>
    <property type="evidence" value="ECO:0007669"/>
    <property type="project" value="TreeGrafter"/>
</dbReference>
<comment type="caution">
    <text evidence="11">The sequence shown here is derived from an EMBL/GenBank/DDBJ whole genome shotgun (WGS) entry which is preliminary data.</text>
</comment>
<dbReference type="GO" id="GO:0046677">
    <property type="term" value="P:response to antibiotic"/>
    <property type="evidence" value="ECO:0007669"/>
    <property type="project" value="InterPro"/>
</dbReference>
<evidence type="ECO:0000259" key="9">
    <source>
        <dbReference type="Pfam" id="PF03717"/>
    </source>
</evidence>
<evidence type="ECO:0000256" key="6">
    <source>
        <dbReference type="ARBA" id="ARBA00034000"/>
    </source>
</evidence>
<evidence type="ECO:0000313" key="11">
    <source>
        <dbReference type="EMBL" id="MRG84735.1"/>
    </source>
</evidence>
<evidence type="ECO:0000256" key="5">
    <source>
        <dbReference type="ARBA" id="ARBA00023136"/>
    </source>
</evidence>
<dbReference type="InterPro" id="IPR032710">
    <property type="entry name" value="NTF2-like_dom_sf"/>
</dbReference>
<sequence>MKKFTITLFIIIAMLLLSSCNNEEVQPDDRLEEYIKLWNDQKFDAMYDDYLSTSSKEAYSKEDMAERYKKLFNDLEISSVQVEYEKPSEEEEPSYEDVEEASFPIHVEMESIAGTISFDHEATLVKETRNEEENWYVNWDTTYIFKQLEDGDEVGIDITSGPRGEIFDRDGNGLAINDTITMIGIKPEDMEGHEKETKESLSELLHLDVEYIDQQLNQSWVEPHLFVPLRTINPNDKKLFDQLMAIPGVWPKDQVGRYYPLGAAATHLVGYTGEITAEELEEREGEGYSTHDKIGKRGLELLFEEELRGEPGAEIYINKSDGETVTLASKKAKKGQDIHVTIDANIQKTIYEKMNGRKGTASAINPKTGETLALVSSPSFDANGLTSNYYTKLMEDEENPLLNRFSALYAPGSAFKPVTASIGLSTGAITPDQTRNITGETWRKDESWGNYKITRVTDPGHPVNLEDALVYSDNIYFAQTALDIGAEDMIAGLEGFGFNEDIPFAYGIPQSTISSNGELSEEVLLADTGYGQGQLQVSILHLASMFTPILNEGNLLEPKLLRDEEGGVWKENVVSAEHADLIHQALRKVVSSPDGTARAADIDEVALAGKTGTAELKKSQDETGDENGVFVGYTAEQQDLLVAMLIEDVQDDGGSGYVVERVAEVFKELY</sequence>
<dbReference type="InterPro" id="IPR005311">
    <property type="entry name" value="PBP_dimer"/>
</dbReference>
<evidence type="ECO:0000259" key="8">
    <source>
        <dbReference type="Pfam" id="PF00905"/>
    </source>
</evidence>
<dbReference type="InterPro" id="IPR001460">
    <property type="entry name" value="PCN-bd_Tpept"/>
</dbReference>
<dbReference type="OrthoDB" id="9766847at2"/>
<dbReference type="EMBL" id="WJNH01000001">
    <property type="protein sequence ID" value="MRG84735.1"/>
    <property type="molecule type" value="Genomic_DNA"/>
</dbReference>
<comment type="similarity">
    <text evidence="3">Belongs to the transpeptidase family.</text>
</comment>
<reference evidence="11 12" key="1">
    <citation type="submission" date="2019-11" db="EMBL/GenBank/DDBJ databases">
        <authorList>
            <person name="Li J."/>
        </authorList>
    </citation>
    <scope>NUCLEOTIDE SEQUENCE [LARGE SCALE GENOMIC DNA]</scope>
    <source>
        <strain evidence="11 12">J4</strain>
    </source>
</reference>
<dbReference type="InterPro" id="IPR007887">
    <property type="entry name" value="MecA_N"/>
</dbReference>